<evidence type="ECO:0000313" key="4">
    <source>
        <dbReference type="Proteomes" id="UP000594455"/>
    </source>
</evidence>
<dbReference type="AlphaFoldDB" id="A0A7T1AXZ9"/>
<proteinExistence type="predicted"/>
<sequence length="81" mass="9415">MTKQYINQYKTYLIVLLATMILCTIFLLSVDFNNKSEQTYEMTDHKITNQSKDTLANEVKANENSDENDEHTPNQTIAIIR</sequence>
<name>A0A7T1AXZ9_9STAP</name>
<dbReference type="RefSeq" id="WP_195718206.1">
    <property type="nucleotide sequence ID" value="NZ_CP064056.1"/>
</dbReference>
<evidence type="ECO:0000313" key="3">
    <source>
        <dbReference type="EMBL" id="QPM74182.1"/>
    </source>
</evidence>
<dbReference type="EMBL" id="CP064056">
    <property type="protein sequence ID" value="QPM74182.1"/>
    <property type="molecule type" value="Genomic_DNA"/>
</dbReference>
<dbReference type="KEGG" id="sllo:ISP08_07435"/>
<keyword evidence="4" id="KW-1185">Reference proteome</keyword>
<dbReference type="NCBIfam" id="NF041581">
    <property type="entry name" value="SosA"/>
    <property type="match status" value="1"/>
</dbReference>
<dbReference type="Proteomes" id="UP000594455">
    <property type="component" value="Chromosome"/>
</dbReference>
<accession>A0A7T1AXZ9</accession>
<feature type="transmembrane region" description="Helical" evidence="2">
    <location>
        <begin position="12"/>
        <end position="30"/>
    </location>
</feature>
<keyword evidence="2" id="KW-0812">Transmembrane</keyword>
<evidence type="ECO:0000256" key="2">
    <source>
        <dbReference type="SAM" id="Phobius"/>
    </source>
</evidence>
<organism evidence="3 4">
    <name type="scientific">Staphylococcus lloydii</name>
    <dbReference type="NCBI Taxonomy" id="2781774"/>
    <lineage>
        <taxon>Bacteria</taxon>
        <taxon>Bacillati</taxon>
        <taxon>Bacillota</taxon>
        <taxon>Bacilli</taxon>
        <taxon>Bacillales</taxon>
        <taxon>Staphylococcaceae</taxon>
        <taxon>Staphylococcus</taxon>
    </lineage>
</organism>
<keyword evidence="2" id="KW-1133">Transmembrane helix</keyword>
<evidence type="ECO:0000256" key="1">
    <source>
        <dbReference type="SAM" id="MobiDB-lite"/>
    </source>
</evidence>
<gene>
    <name evidence="3" type="ORF">ISP08_07435</name>
</gene>
<protein>
    <submittedName>
        <fullName evidence="3">Uncharacterized protein</fullName>
    </submittedName>
</protein>
<reference evidence="3 4" key="1">
    <citation type="submission" date="2020-10" db="EMBL/GenBank/DDBJ databases">
        <title>Closed genome sequences of Staphylococcus lloydii sp. nov. and Staphylococcus durrellii sp. nov. Isolated from Captive Fruit Bats (Pteropus livingstonii).</title>
        <authorList>
            <person name="Fountain K."/>
        </authorList>
    </citation>
    <scope>NUCLEOTIDE SEQUENCE [LARGE SCALE GENOMIC DNA]</scope>
    <source>
        <strain evidence="3 4">23_2_7_LY</strain>
    </source>
</reference>
<keyword evidence="2" id="KW-0472">Membrane</keyword>
<dbReference type="InterPro" id="IPR048170">
    <property type="entry name" value="SosA-like"/>
</dbReference>
<feature type="region of interest" description="Disordered" evidence="1">
    <location>
        <begin position="61"/>
        <end position="81"/>
    </location>
</feature>